<organism evidence="1 2">
    <name type="scientific">Clunio marinus</name>
    <dbReference type="NCBI Taxonomy" id="568069"/>
    <lineage>
        <taxon>Eukaryota</taxon>
        <taxon>Metazoa</taxon>
        <taxon>Ecdysozoa</taxon>
        <taxon>Arthropoda</taxon>
        <taxon>Hexapoda</taxon>
        <taxon>Insecta</taxon>
        <taxon>Pterygota</taxon>
        <taxon>Neoptera</taxon>
        <taxon>Endopterygota</taxon>
        <taxon>Diptera</taxon>
        <taxon>Nematocera</taxon>
        <taxon>Chironomoidea</taxon>
        <taxon>Chironomidae</taxon>
        <taxon>Clunio</taxon>
    </lineage>
</organism>
<reference evidence="1 2" key="1">
    <citation type="submission" date="2015-04" db="EMBL/GenBank/DDBJ databases">
        <authorList>
            <person name="Syromyatnikov M.Y."/>
            <person name="Popov V.N."/>
        </authorList>
    </citation>
    <scope>NUCLEOTIDE SEQUENCE [LARGE SCALE GENOMIC DNA]</scope>
</reference>
<proteinExistence type="predicted"/>
<accession>A0A1J1J1G8</accession>
<evidence type="ECO:0000313" key="2">
    <source>
        <dbReference type="Proteomes" id="UP000183832"/>
    </source>
</evidence>
<dbReference type="AlphaFoldDB" id="A0A1J1J1G8"/>
<sequence>MEWDLNLCYSTSSVSLSRPEFEPTVEKQTLQQKKKTLLVASTFQQLQKQAVYKTCTYKNTTQHLNSKETTIFSVFIRLKSSKAKRRKPVFFCDFISRLRTTLNGDEEKKKSVSLPLTCTLSHFFLVCISKLLWFITAINCRLNFHLSKLTIKFIMLAIIRDREKESSWP</sequence>
<protein>
    <submittedName>
        <fullName evidence="1">CLUMA_CG019308, isoform A</fullName>
    </submittedName>
</protein>
<name>A0A1J1J1G8_9DIPT</name>
<dbReference type="Proteomes" id="UP000183832">
    <property type="component" value="Unassembled WGS sequence"/>
</dbReference>
<dbReference type="EMBL" id="CVRI01000066">
    <property type="protein sequence ID" value="CRL06184.1"/>
    <property type="molecule type" value="Genomic_DNA"/>
</dbReference>
<keyword evidence="2" id="KW-1185">Reference proteome</keyword>
<evidence type="ECO:0000313" key="1">
    <source>
        <dbReference type="EMBL" id="CRL06184.1"/>
    </source>
</evidence>
<gene>
    <name evidence="1" type="ORF">CLUMA_CG019308</name>
</gene>